<keyword evidence="2" id="KW-1185">Reference proteome</keyword>
<organism evidence="1 2">
    <name type="scientific">Massilia rubra</name>
    <dbReference type="NCBI Taxonomy" id="2607910"/>
    <lineage>
        <taxon>Bacteria</taxon>
        <taxon>Pseudomonadati</taxon>
        <taxon>Pseudomonadota</taxon>
        <taxon>Betaproteobacteria</taxon>
        <taxon>Burkholderiales</taxon>
        <taxon>Oxalobacteraceae</taxon>
        <taxon>Telluria group</taxon>
        <taxon>Massilia</taxon>
    </lineage>
</organism>
<protein>
    <recommendedName>
        <fullName evidence="3">DUF1877 family protein</fullName>
    </recommendedName>
</protein>
<dbReference type="EMBL" id="VUYU01000035">
    <property type="protein sequence ID" value="NHZ37869.1"/>
    <property type="molecule type" value="Genomic_DNA"/>
</dbReference>
<evidence type="ECO:0008006" key="3">
    <source>
        <dbReference type="Google" id="ProtNLM"/>
    </source>
</evidence>
<proteinExistence type="predicted"/>
<dbReference type="Proteomes" id="UP000785613">
    <property type="component" value="Unassembled WGS sequence"/>
</dbReference>
<reference evidence="1 2" key="1">
    <citation type="submission" date="2019-09" db="EMBL/GenBank/DDBJ databases">
        <title>Taxonomy of Antarctic Massilia spp.: description of Massilia rubra sp. nov., Massilia aquatica sp. nov., Massilia mucilaginosa sp. nov., Massilia frigida sp. nov. isolated from streams, lakes and regoliths.</title>
        <authorList>
            <person name="Holochova P."/>
            <person name="Sedlacek I."/>
            <person name="Kralova S."/>
            <person name="Maslanova I."/>
            <person name="Busse H.-J."/>
            <person name="Stankova E."/>
            <person name="Vrbovska V."/>
            <person name="Kovarovic V."/>
            <person name="Bartak M."/>
            <person name="Svec P."/>
            <person name="Pantucek R."/>
        </authorList>
    </citation>
    <scope>NUCLEOTIDE SEQUENCE [LARGE SCALE GENOMIC DNA]</scope>
    <source>
        <strain evidence="1 2">CCM 8692</strain>
    </source>
</reference>
<evidence type="ECO:0000313" key="1">
    <source>
        <dbReference type="EMBL" id="NHZ37869.1"/>
    </source>
</evidence>
<gene>
    <name evidence="1" type="ORF">F0185_30375</name>
</gene>
<sequence>MSHTSETRIFSAPAASVPPVLSSADDYEALARGPGALACARTDKLHHVFGSTRSGYAIYYFGNILAAFDFPALSFLTDSGQRYAFEGEYGTTLVEVLDADKQRAVITQMNALFDALKANPMIAYEAEDFGHLSEDDIEKALARDYVSASPYADTNVWGDEGDTADYLFTYLRSVLKVVENALDEGLLVIFSAEM</sequence>
<evidence type="ECO:0000313" key="2">
    <source>
        <dbReference type="Proteomes" id="UP000785613"/>
    </source>
</evidence>
<name>A0ABX0LV96_9BURK</name>
<comment type="caution">
    <text evidence="1">The sequence shown here is derived from an EMBL/GenBank/DDBJ whole genome shotgun (WGS) entry which is preliminary data.</text>
</comment>
<accession>A0ABX0LV96</accession>
<dbReference type="RefSeq" id="WP_167231796.1">
    <property type="nucleotide sequence ID" value="NZ_VUYU01000035.1"/>
</dbReference>